<dbReference type="RefSeq" id="WP_221121550.1">
    <property type="nucleotide sequence ID" value="NZ_JABDYF010000015.1"/>
</dbReference>
<evidence type="ECO:0000259" key="1">
    <source>
        <dbReference type="Pfam" id="PF01979"/>
    </source>
</evidence>
<reference evidence="2 3" key="1">
    <citation type="submission" date="2020-04" db="EMBL/GenBank/DDBJ databases">
        <title>Global-level population genomics: horizontal gene transfer, symbiosis and evolution in Rhizobia.</title>
        <authorList>
            <person name="Gai Y."/>
        </authorList>
    </citation>
    <scope>NUCLEOTIDE SEQUENCE [LARGE SCALE GENOMIC DNA]</scope>
    <source>
        <strain evidence="2 3">BLR33</strain>
    </source>
</reference>
<dbReference type="SUPFAM" id="SSF51338">
    <property type="entry name" value="Composite domain of metallo-dependent hydrolases"/>
    <property type="match status" value="1"/>
</dbReference>
<sequence>MDFDLVLQGTVVMPDRILEKGYVAVNAGRIAEVGLGVPPAARERHLLGKALILPGAIDAQVHSLSQKDQEDFIWSTRSAAAGGVTTIVDMPYDEGNLVCSAAAVKRKIEHANPQARVDFALYGTVDPQEGPARIPEMVEAGVAAFKFSTFGTDPKRFPRIPPALLDACFAAIAPTGLTAGVHNEDDEAVRSYMEQVKTSGITDWRAHGLSRPAITELLAMHTIFETGANTGCPSHVVHCSLGRGYDIARAYRRDGFAATVECCIHYLTLDEENDVKRLGGKAKINPPIRPRAEVEKLWRKVAEGDVWLVSTDHVSWSENRKTNPDMLANASGVPGLEVMVPLFVKGALERGIPLTWAARLMAENPARHFRLDHIKGALTPGKDADITVLEPRDSVYDASASGNNVVGWSPYNGISLPWTVSATYLSGKKIAEGGKVLAEPGSGRFVRPLPRQVVAGAAS</sequence>
<keyword evidence="3" id="KW-1185">Reference proteome</keyword>
<dbReference type="Gene3D" id="2.30.40.10">
    <property type="entry name" value="Urease, subunit C, domain 1"/>
    <property type="match status" value="1"/>
</dbReference>
<dbReference type="InterPro" id="IPR032466">
    <property type="entry name" value="Metal_Hydrolase"/>
</dbReference>
<accession>A0ABS7IR77</accession>
<dbReference type="Gene3D" id="3.20.20.140">
    <property type="entry name" value="Metal-dependent hydrolases"/>
    <property type="match status" value="1"/>
</dbReference>
<dbReference type="Proteomes" id="UP000770629">
    <property type="component" value="Unassembled WGS sequence"/>
</dbReference>
<dbReference type="EMBL" id="JABDYF010000015">
    <property type="protein sequence ID" value="MBX5093077.1"/>
    <property type="molecule type" value="Genomic_DNA"/>
</dbReference>
<proteinExistence type="predicted"/>
<dbReference type="SUPFAM" id="SSF51556">
    <property type="entry name" value="Metallo-dependent hydrolases"/>
    <property type="match status" value="1"/>
</dbReference>
<dbReference type="PANTHER" id="PTHR43668:SF2">
    <property type="entry name" value="ALLANTOINASE"/>
    <property type="match status" value="1"/>
</dbReference>
<evidence type="ECO:0000313" key="3">
    <source>
        <dbReference type="Proteomes" id="UP000770629"/>
    </source>
</evidence>
<dbReference type="InterPro" id="IPR050138">
    <property type="entry name" value="DHOase/Allantoinase_Hydrolase"/>
</dbReference>
<protein>
    <submittedName>
        <fullName evidence="2">Amidohydrolase family protein</fullName>
    </submittedName>
</protein>
<dbReference type="InterPro" id="IPR011059">
    <property type="entry name" value="Metal-dep_hydrolase_composite"/>
</dbReference>
<dbReference type="Pfam" id="PF01979">
    <property type="entry name" value="Amidohydro_1"/>
    <property type="match status" value="1"/>
</dbReference>
<feature type="domain" description="Amidohydrolase-related" evidence="1">
    <location>
        <begin position="52"/>
        <end position="427"/>
    </location>
</feature>
<evidence type="ECO:0000313" key="2">
    <source>
        <dbReference type="EMBL" id="MBX5093077.1"/>
    </source>
</evidence>
<organism evidence="2 3">
    <name type="scientific">Rhizobium lentis</name>
    <dbReference type="NCBI Taxonomy" id="1138194"/>
    <lineage>
        <taxon>Bacteria</taxon>
        <taxon>Pseudomonadati</taxon>
        <taxon>Pseudomonadota</taxon>
        <taxon>Alphaproteobacteria</taxon>
        <taxon>Hyphomicrobiales</taxon>
        <taxon>Rhizobiaceae</taxon>
        <taxon>Rhizobium/Agrobacterium group</taxon>
        <taxon>Rhizobium</taxon>
    </lineage>
</organism>
<gene>
    <name evidence="2" type="ORF">HJB60_28475</name>
</gene>
<name>A0ABS7IR77_9HYPH</name>
<dbReference type="PANTHER" id="PTHR43668">
    <property type="entry name" value="ALLANTOINASE"/>
    <property type="match status" value="1"/>
</dbReference>
<comment type="caution">
    <text evidence="2">The sequence shown here is derived from an EMBL/GenBank/DDBJ whole genome shotgun (WGS) entry which is preliminary data.</text>
</comment>
<dbReference type="InterPro" id="IPR006680">
    <property type="entry name" value="Amidohydro-rel"/>
</dbReference>